<dbReference type="SUPFAM" id="SSF53067">
    <property type="entry name" value="Actin-like ATPase domain"/>
    <property type="match status" value="1"/>
</dbReference>
<gene>
    <name evidence="1" type="ordered locus">Tpen_0901</name>
</gene>
<dbReference type="InterPro" id="IPR043129">
    <property type="entry name" value="ATPase_NBD"/>
</dbReference>
<proteinExistence type="predicted"/>
<dbReference type="GeneID" id="4602224"/>
<protein>
    <submittedName>
        <fullName evidence="1">Glucokinase</fullName>
        <ecNumber evidence="1">2.7.1.2</ecNumber>
    </submittedName>
</protein>
<dbReference type="EC" id="2.7.1.2" evidence="1"/>
<reference evidence="2" key="1">
    <citation type="journal article" date="2008" name="J. Bacteriol.">
        <title>Genome sequence of Thermofilum pendens reveals an exceptional loss of biosynthetic pathways without genome reduction.</title>
        <authorList>
            <person name="Anderson I."/>
            <person name="Rodriguez J."/>
            <person name="Susanti D."/>
            <person name="Porat I."/>
            <person name="Reich C."/>
            <person name="Ulrich L.E."/>
            <person name="Elkins J.G."/>
            <person name="Mavromatis K."/>
            <person name="Lykidis A."/>
            <person name="Kim E."/>
            <person name="Thompson L.S."/>
            <person name="Nolan M."/>
            <person name="Land M."/>
            <person name="Copeland A."/>
            <person name="Lapidus A."/>
            <person name="Lucas S."/>
            <person name="Detter C."/>
            <person name="Zhulin I.B."/>
            <person name="Olsen G.J."/>
            <person name="Whitman W."/>
            <person name="Mukhopadhyay B."/>
            <person name="Bristow J."/>
            <person name="Kyrpides N."/>
        </authorList>
    </citation>
    <scope>NUCLEOTIDE SEQUENCE [LARGE SCALE GENOMIC DNA]</scope>
    <source>
        <strain evidence="2">DSM 2475 / Hrk 5</strain>
    </source>
</reference>
<dbReference type="STRING" id="368408.Tpen_0901"/>
<keyword evidence="2" id="KW-1185">Reference proteome</keyword>
<dbReference type="OrthoDB" id="206224at2157"/>
<dbReference type="PANTHER" id="PTHR18964">
    <property type="entry name" value="ROK (REPRESSOR, ORF, KINASE) FAMILY"/>
    <property type="match status" value="1"/>
</dbReference>
<dbReference type="InterPro" id="IPR000600">
    <property type="entry name" value="ROK"/>
</dbReference>
<dbReference type="HOGENOM" id="CLU_036604_0_1_2"/>
<dbReference type="PANTHER" id="PTHR18964:SF149">
    <property type="entry name" value="BIFUNCTIONAL UDP-N-ACETYLGLUCOSAMINE 2-EPIMERASE_N-ACETYLMANNOSAMINE KINASE"/>
    <property type="match status" value="1"/>
</dbReference>
<dbReference type="GO" id="GO:0004340">
    <property type="term" value="F:glucokinase activity"/>
    <property type="evidence" value="ECO:0007669"/>
    <property type="project" value="UniProtKB-EC"/>
</dbReference>
<accession>A1RYM2</accession>
<organism evidence="1 2">
    <name type="scientific">Thermofilum pendens (strain DSM 2475 / Hrk 5)</name>
    <dbReference type="NCBI Taxonomy" id="368408"/>
    <lineage>
        <taxon>Archaea</taxon>
        <taxon>Thermoproteota</taxon>
        <taxon>Thermoprotei</taxon>
        <taxon>Thermofilales</taxon>
        <taxon>Thermofilaceae</taxon>
        <taxon>Thermofilum</taxon>
    </lineage>
</organism>
<keyword evidence="1" id="KW-0808">Transferase</keyword>
<dbReference type="Pfam" id="PF00480">
    <property type="entry name" value="ROK"/>
    <property type="match status" value="1"/>
</dbReference>
<dbReference type="GO" id="GO:0009384">
    <property type="term" value="F:N-acylmannosamine kinase activity"/>
    <property type="evidence" value="ECO:0007669"/>
    <property type="project" value="TreeGrafter"/>
</dbReference>
<name>A1RYM2_THEPD</name>
<dbReference type="CDD" id="cd24063">
    <property type="entry name" value="ASKHA_NBD_ROK_ApGLK-like"/>
    <property type="match status" value="1"/>
</dbReference>
<evidence type="ECO:0000313" key="1">
    <source>
        <dbReference type="EMBL" id="ABL78302.1"/>
    </source>
</evidence>
<dbReference type="RefSeq" id="WP_011752567.1">
    <property type="nucleotide sequence ID" value="NC_008698.1"/>
</dbReference>
<dbReference type="Gene3D" id="3.30.420.40">
    <property type="match status" value="2"/>
</dbReference>
<dbReference type="AlphaFoldDB" id="A1RYM2"/>
<dbReference type="EMBL" id="CP000505">
    <property type="protein sequence ID" value="ABL78302.1"/>
    <property type="molecule type" value="Genomic_DNA"/>
</dbReference>
<sequence length="319" mass="34019">MKYAVAVDIGATQTRVALGNDEGEILELHVFKTSSFPGPDEYLRHIAGLALSLEKKHGVEVEGIGVGSPGPLDMKKGEVLKSVNMPFDRLPVVSALKSLTGKKVAFANDAVTAAVGEKYWGAGRGLENLVYVTISTGIGAGIYVDGELLLGKHGNAHEVGHVVVDSGEEMTCGCGKKGHWEAYCSGSGIPRYAKFLAARNPELWEKSPLKSREPLTAKDVFDAFREGDALARLVMERVRKFNAYGFAVLVNVYDPEIITVGGSVALNNPDVLLAGLKEEVEKYALNVVPEIRLTPLGDKIGVLGALALGLGLEKKVPLV</sequence>
<dbReference type="GO" id="GO:0008761">
    <property type="term" value="F:UDP-N-acetylglucosamine 2-epimerase activity"/>
    <property type="evidence" value="ECO:0007669"/>
    <property type="project" value="TreeGrafter"/>
</dbReference>
<dbReference type="eggNOG" id="arCOG04280">
    <property type="taxonomic scope" value="Archaea"/>
</dbReference>
<dbReference type="EnsemblBacteria" id="ABL78302">
    <property type="protein sequence ID" value="ABL78302"/>
    <property type="gene ID" value="Tpen_0901"/>
</dbReference>
<dbReference type="Proteomes" id="UP000000641">
    <property type="component" value="Chromosome"/>
</dbReference>
<dbReference type="KEGG" id="tpe:Tpen_0901"/>
<evidence type="ECO:0000313" key="2">
    <source>
        <dbReference type="Proteomes" id="UP000000641"/>
    </source>
</evidence>